<evidence type="ECO:0000313" key="4">
    <source>
        <dbReference type="Proteomes" id="UP000585474"/>
    </source>
</evidence>
<feature type="region of interest" description="Disordered" evidence="1">
    <location>
        <begin position="1"/>
        <end position="37"/>
    </location>
</feature>
<dbReference type="EMBL" id="BJWL01000011">
    <property type="protein sequence ID" value="GFY96467.1"/>
    <property type="molecule type" value="Genomic_DNA"/>
</dbReference>
<reference evidence="3 4" key="1">
    <citation type="submission" date="2019-07" db="EMBL/GenBank/DDBJ databases">
        <title>De Novo Assembly of kiwifruit Actinidia rufa.</title>
        <authorList>
            <person name="Sugita-Konishi S."/>
            <person name="Sato K."/>
            <person name="Mori E."/>
            <person name="Abe Y."/>
            <person name="Kisaki G."/>
            <person name="Hamano K."/>
            <person name="Suezawa K."/>
            <person name="Otani M."/>
            <person name="Fukuda T."/>
            <person name="Manabe T."/>
            <person name="Gomi K."/>
            <person name="Tabuchi M."/>
            <person name="Akimitsu K."/>
            <person name="Kataoka I."/>
        </authorList>
    </citation>
    <scope>NUCLEOTIDE SEQUENCE [LARGE SCALE GENOMIC DNA]</scope>
    <source>
        <strain evidence="4">cv. Fuchu</strain>
    </source>
</reference>
<comment type="caution">
    <text evidence="3">The sequence shown here is derived from an EMBL/GenBank/DDBJ whole genome shotgun (WGS) entry which is preliminary data.</text>
</comment>
<feature type="transmembrane region" description="Helical" evidence="2">
    <location>
        <begin position="133"/>
        <end position="162"/>
    </location>
</feature>
<organism evidence="3 4">
    <name type="scientific">Actinidia rufa</name>
    <dbReference type="NCBI Taxonomy" id="165716"/>
    <lineage>
        <taxon>Eukaryota</taxon>
        <taxon>Viridiplantae</taxon>
        <taxon>Streptophyta</taxon>
        <taxon>Embryophyta</taxon>
        <taxon>Tracheophyta</taxon>
        <taxon>Spermatophyta</taxon>
        <taxon>Magnoliopsida</taxon>
        <taxon>eudicotyledons</taxon>
        <taxon>Gunneridae</taxon>
        <taxon>Pentapetalae</taxon>
        <taxon>asterids</taxon>
        <taxon>Ericales</taxon>
        <taxon>Actinidiaceae</taxon>
        <taxon>Actinidia</taxon>
    </lineage>
</organism>
<evidence type="ECO:0000256" key="2">
    <source>
        <dbReference type="SAM" id="Phobius"/>
    </source>
</evidence>
<sequence length="164" mass="17716">MEEFYLSETANDGSGSSSSGSSSSASSMPDDDGSMSDQRDFIRQKIVRQVAKQIGAAVAATAAVAAGDLLQDARRWPQGCRSDLRRRELPASPVATVAQRLQPALCVTLAVVAVARVPFYRHWDAEVRSSVPFVAAMLFMLAALLFEALSVLFVTIVLCLAWHR</sequence>
<keyword evidence="2" id="KW-1133">Transmembrane helix</keyword>
<protein>
    <submittedName>
        <fullName evidence="3">Uncharacterized protein</fullName>
    </submittedName>
</protein>
<dbReference type="AlphaFoldDB" id="A0A7J0FEZ3"/>
<evidence type="ECO:0000313" key="3">
    <source>
        <dbReference type="EMBL" id="GFY96467.1"/>
    </source>
</evidence>
<proteinExistence type="predicted"/>
<name>A0A7J0FEZ3_9ERIC</name>
<feature type="compositionally biased region" description="Low complexity" evidence="1">
    <location>
        <begin position="12"/>
        <end position="28"/>
    </location>
</feature>
<dbReference type="Proteomes" id="UP000585474">
    <property type="component" value="Unassembled WGS sequence"/>
</dbReference>
<keyword evidence="4" id="KW-1185">Reference proteome</keyword>
<accession>A0A7J0FEZ3</accession>
<keyword evidence="2" id="KW-0812">Transmembrane</keyword>
<keyword evidence="2" id="KW-0472">Membrane</keyword>
<evidence type="ECO:0000256" key="1">
    <source>
        <dbReference type="SAM" id="MobiDB-lite"/>
    </source>
</evidence>
<gene>
    <name evidence="3" type="ORF">Acr_11g0007730</name>
</gene>